<keyword evidence="2" id="KW-0285">Flavoprotein</keyword>
<dbReference type="PROSITE" id="PS51387">
    <property type="entry name" value="FAD_PCMH"/>
    <property type="match status" value="1"/>
</dbReference>
<sequence>MRRWNGWGDESDHFELSDDARDFLRARIGDGRPPHDATIDEALRGVADSRVHAAARFDTDPRLRLLHARGQSFPDWVAMKSGRFGPVADAVARPASHEEAADALAEAQKLGAIVIPYGGGTSVVGHLNVPVGDRPVVNISFERMNRLLAFDEKSQLATFGAGTPGPQIEAQLRGHGALLGHFPQSYEFSTIGGWVVTRSSGQQSLRYGRIENLFASGRLLTPRGALRIGSAPASSAGQDLREAVLGSEGRLGLLTEVTARVRRLPASEDFHAVFFPSWEAGVEAARAITQAEVPLSMLRLSNEIETETQLRLAGHTELIKWLQRYLGMRGIAQGQCMMVIGASGSLGATRRMRREALAIAKLFHGVHVGKAIGKSWAKNRFRGPLLRNALWDAGYAADTVETAVNWPQATATMRAIEAAAREVLYADNERMHAFTHLSHVYRQGCSVYSTFVFRSTGDPDGDMERWRRLKARVSTAIVEHGGTISHQHGVGVDHAPYLIHEKGELGLDLMRAMARELDPQQMMNPGKLFV</sequence>
<dbReference type="InterPro" id="IPR016171">
    <property type="entry name" value="Vanillyl_alc_oxidase_C-sub2"/>
</dbReference>
<protein>
    <submittedName>
        <fullName evidence="9">FAD-binding oxidoreductase</fullName>
    </submittedName>
</protein>
<dbReference type="InterPro" id="IPR004113">
    <property type="entry name" value="FAD-bd_oxidored_4_C"/>
</dbReference>
<dbReference type="Gene3D" id="3.30.43.10">
    <property type="entry name" value="Uridine Diphospho-n-acetylenolpyruvylglucosamine Reductase, domain 2"/>
    <property type="match status" value="1"/>
</dbReference>
<evidence type="ECO:0000256" key="2">
    <source>
        <dbReference type="ARBA" id="ARBA00022630"/>
    </source>
</evidence>
<evidence type="ECO:0000256" key="1">
    <source>
        <dbReference type="ARBA" id="ARBA00008000"/>
    </source>
</evidence>
<feature type="site" description="Important for enzyme activity" evidence="7">
    <location>
        <position position="299"/>
    </location>
</feature>
<evidence type="ECO:0000256" key="7">
    <source>
        <dbReference type="PIRSR" id="PIRSR625650-4"/>
    </source>
</evidence>
<dbReference type="Gene3D" id="3.30.70.3450">
    <property type="match status" value="1"/>
</dbReference>
<dbReference type="Pfam" id="PF01565">
    <property type="entry name" value="FAD_binding_4"/>
    <property type="match status" value="1"/>
</dbReference>
<proteinExistence type="inferred from homology"/>
<feature type="domain" description="FAD-binding PCMH-type" evidence="8">
    <location>
        <begin position="84"/>
        <end position="264"/>
    </location>
</feature>
<evidence type="ECO:0000313" key="9">
    <source>
        <dbReference type="EMBL" id="NGY06156.1"/>
    </source>
</evidence>
<dbReference type="SUPFAM" id="SSF55103">
    <property type="entry name" value="FAD-linked oxidases, C-terminal domain"/>
    <property type="match status" value="1"/>
</dbReference>
<evidence type="ECO:0000256" key="6">
    <source>
        <dbReference type="PIRSR" id="PIRSR625650-3"/>
    </source>
</evidence>
<feature type="binding site" evidence="6">
    <location>
        <begin position="116"/>
        <end position="122"/>
    </location>
    <ligand>
        <name>FAD</name>
        <dbReference type="ChEBI" id="CHEBI:57692"/>
    </ligand>
</feature>
<dbReference type="PANTHER" id="PTHR46568">
    <property type="entry name" value="ALKYLDIHYDROXYACETONEPHOSPHATE SYNTHASE, PEROXISOMAL"/>
    <property type="match status" value="1"/>
</dbReference>
<evidence type="ECO:0000313" key="10">
    <source>
        <dbReference type="Proteomes" id="UP000472676"/>
    </source>
</evidence>
<dbReference type="Gene3D" id="3.30.300.330">
    <property type="match status" value="1"/>
</dbReference>
<dbReference type="Gene3D" id="1.10.45.10">
    <property type="entry name" value="Vanillyl-alcohol Oxidase, Chain A, domain 4"/>
    <property type="match status" value="1"/>
</dbReference>
<dbReference type="InterPro" id="IPR016169">
    <property type="entry name" value="FAD-bd_PCMH_sub2"/>
</dbReference>
<comment type="similarity">
    <text evidence="1">Belongs to the FAD-binding oxidoreductase/transferase type 4 family.</text>
</comment>
<feature type="active site" description="Proton donor/acceptor" evidence="4">
    <location>
        <position position="448"/>
    </location>
</feature>
<dbReference type="InterPro" id="IPR016166">
    <property type="entry name" value="FAD-bd_PCMH"/>
</dbReference>
<comment type="cofactor">
    <cofactor evidence="6">
        <name>FAD</name>
        <dbReference type="ChEBI" id="CHEBI:57692"/>
    </cofactor>
</comment>
<dbReference type="Pfam" id="PF02913">
    <property type="entry name" value="FAD-oxidase_C"/>
    <property type="match status" value="1"/>
</dbReference>
<dbReference type="SUPFAM" id="SSF56176">
    <property type="entry name" value="FAD-binding/transporter-associated domain-like"/>
    <property type="match status" value="1"/>
</dbReference>
<accession>A0A6M2BU77</accession>
<name>A0A6M2BU77_9GAMM</name>
<dbReference type="GO" id="GO:0071949">
    <property type="term" value="F:FAD binding"/>
    <property type="evidence" value="ECO:0007669"/>
    <property type="project" value="InterPro"/>
</dbReference>
<dbReference type="EMBL" id="JAAMOW010000008">
    <property type="protein sequence ID" value="NGY06156.1"/>
    <property type="molecule type" value="Genomic_DNA"/>
</dbReference>
<dbReference type="Gene3D" id="3.30.465.10">
    <property type="match status" value="1"/>
</dbReference>
<dbReference type="GO" id="GO:0008609">
    <property type="term" value="F:alkylglycerone-phosphate synthase activity"/>
    <property type="evidence" value="ECO:0007669"/>
    <property type="project" value="InterPro"/>
</dbReference>
<dbReference type="GO" id="GO:0008610">
    <property type="term" value="P:lipid biosynthetic process"/>
    <property type="evidence" value="ECO:0007669"/>
    <property type="project" value="InterPro"/>
</dbReference>
<organism evidence="9 10">
    <name type="scientific">Solimonas terrae</name>
    <dbReference type="NCBI Taxonomy" id="1396819"/>
    <lineage>
        <taxon>Bacteria</taxon>
        <taxon>Pseudomonadati</taxon>
        <taxon>Pseudomonadota</taxon>
        <taxon>Gammaproteobacteria</taxon>
        <taxon>Nevskiales</taxon>
        <taxon>Nevskiaceae</taxon>
        <taxon>Solimonas</taxon>
    </lineage>
</organism>
<evidence type="ECO:0000256" key="3">
    <source>
        <dbReference type="ARBA" id="ARBA00022827"/>
    </source>
</evidence>
<keyword evidence="3 6" id="KW-0274">FAD</keyword>
<evidence type="ECO:0000256" key="4">
    <source>
        <dbReference type="PIRSR" id="PIRSR625650-1"/>
    </source>
</evidence>
<reference evidence="9 10" key="1">
    <citation type="journal article" date="2014" name="Int. J. Syst. Evol. Microbiol.">
        <title>Solimonas terrae sp. nov., isolated from soil.</title>
        <authorList>
            <person name="Kim S.J."/>
            <person name="Moon J.Y."/>
            <person name="Weon H.Y."/>
            <person name="Ahn J.H."/>
            <person name="Chen W.M."/>
            <person name="Kwon S.W."/>
        </authorList>
    </citation>
    <scope>NUCLEOTIDE SEQUENCE [LARGE SCALE GENOMIC DNA]</scope>
    <source>
        <strain evidence="9 10">KIS83-12</strain>
    </source>
</reference>
<dbReference type="InterPro" id="IPR036318">
    <property type="entry name" value="FAD-bd_PCMH-like_sf"/>
</dbReference>
<keyword evidence="10" id="KW-1185">Reference proteome</keyword>
<dbReference type="PANTHER" id="PTHR46568:SF1">
    <property type="entry name" value="ALKYLDIHYDROXYACETONEPHOSPHATE SYNTHASE, PEROXISOMAL"/>
    <property type="match status" value="1"/>
</dbReference>
<dbReference type="InterPro" id="IPR016167">
    <property type="entry name" value="FAD-bd_PCMH_sub1"/>
</dbReference>
<feature type="binding site" evidence="5">
    <location>
        <position position="387"/>
    </location>
    <ligand>
        <name>substrate</name>
    </ligand>
</feature>
<dbReference type="InterPro" id="IPR006094">
    <property type="entry name" value="Oxid_FAD_bind_N"/>
</dbReference>
<dbReference type="InterPro" id="IPR025650">
    <property type="entry name" value="Alkyl-DHAP_Synthase"/>
</dbReference>
<dbReference type="InterPro" id="IPR016164">
    <property type="entry name" value="FAD-linked_Oxase-like_C"/>
</dbReference>
<feature type="binding site" evidence="6">
    <location>
        <begin position="197"/>
        <end position="200"/>
    </location>
    <ligand>
        <name>FAD</name>
        <dbReference type="ChEBI" id="CHEBI:57692"/>
    </ligand>
</feature>
<dbReference type="RefSeq" id="WP_166259120.1">
    <property type="nucleotide sequence ID" value="NZ_JAAMOW010000008.1"/>
</dbReference>
<evidence type="ECO:0000256" key="5">
    <source>
        <dbReference type="PIRSR" id="PIRSR625650-2"/>
    </source>
</evidence>
<evidence type="ECO:0000259" key="8">
    <source>
        <dbReference type="PROSITE" id="PS51387"/>
    </source>
</evidence>
<dbReference type="AlphaFoldDB" id="A0A6M2BU77"/>
<dbReference type="Proteomes" id="UP000472676">
    <property type="component" value="Unassembled WGS sequence"/>
</dbReference>
<gene>
    <name evidence="9" type="ORF">G7Y85_15390</name>
</gene>
<comment type="caution">
    <text evidence="9">The sequence shown here is derived from an EMBL/GenBank/DDBJ whole genome shotgun (WGS) entry which is preliminary data.</text>
</comment>